<organism evidence="1 2">
    <name type="scientific">Mucinivorans hirudinis</name>
    <dbReference type="NCBI Taxonomy" id="1433126"/>
    <lineage>
        <taxon>Bacteria</taxon>
        <taxon>Pseudomonadati</taxon>
        <taxon>Bacteroidota</taxon>
        <taxon>Bacteroidia</taxon>
        <taxon>Bacteroidales</taxon>
        <taxon>Rikenellaceae</taxon>
        <taxon>Mucinivorans</taxon>
    </lineage>
</organism>
<accession>A0A060R8T0</accession>
<evidence type="ECO:0000313" key="2">
    <source>
        <dbReference type="Proteomes" id="UP000027616"/>
    </source>
</evidence>
<gene>
    <name evidence="1" type="ORF">BN938_1860</name>
</gene>
<dbReference type="EMBL" id="HG934468">
    <property type="protein sequence ID" value="CDN31940.1"/>
    <property type="molecule type" value="Genomic_DNA"/>
</dbReference>
<dbReference type="PROSITE" id="PS51257">
    <property type="entry name" value="PROKAR_LIPOPROTEIN"/>
    <property type="match status" value="1"/>
</dbReference>
<dbReference type="Gene3D" id="2.160.20.110">
    <property type="match status" value="2"/>
</dbReference>
<dbReference type="KEGG" id="rbc:BN938_1860"/>
<dbReference type="eggNOG" id="ENOG5033PIC">
    <property type="taxonomic scope" value="Bacteria"/>
</dbReference>
<dbReference type="Proteomes" id="UP000027616">
    <property type="component" value="Chromosome I"/>
</dbReference>
<dbReference type="HOGENOM" id="CLU_275681_0_0_10"/>
<dbReference type="CDD" id="cd13120">
    <property type="entry name" value="BF2867_like_N"/>
    <property type="match status" value="1"/>
</dbReference>
<dbReference type="AlphaFoldDB" id="A0A060R8T0"/>
<evidence type="ECO:0008006" key="3">
    <source>
        <dbReference type="Google" id="ProtNLM"/>
    </source>
</evidence>
<dbReference type="STRING" id="1433126.BN938_1860"/>
<sequence length="1157" mass="124837">MTMKKIGLLYALFTLLLLGGCTNNMLENIDDSPTNRDGSIAFRTNATLTRGTPQENLDAYENLNLIAYSHTGNYADGKSLYRQTVLNNTNSAWDYTPHMFWPDGRNLSFLAYAIESTIAYATESGKEGVYVKDNGNGVAPTIEYIVPTDVKKQPDLIVTALLNPEKANDIILPMKHALSCVSFCATSPDPTSKVKSITLKDVYRSGSLDLDSEGIVWTGLGNQGVTAFNPGVKADESLKKDPSVNYNYLMEKDGYLMMIPQTLTNATIDVVYWKGTAGSERTINYTLPTNIEWKAGLKYIYSFDEVDHEGVVTYYEKYSDGSNESIGLYYFNSTELKNTIKNESELGAYTIIDAGYGLLVPLEVWTINQSAKLLMGVGNNELKETLACDGIVPPGAESVSFNGEAKECVLYPMTQNNYPFGRVNSADKGGIQPSHTNTPAAIKAKFSTGLSFKTYGYCLPHYARGVYDKPSASPTTHYIRTPIQMRNISYQTGKVGDAGLTEFKTYVQEFSNMDYIGAANSTIRGNDVGATADFNDAIVRGLFKGTFDGKKQYSSGDRTSATIKNLKITTENVDKWEAIWYAYYVALFEWVDYASTVSDLTNVGCALSQNVINNAINAAMYVGLNDGGKLDNLVNNAKVINKATGVTSRTGGIVAYSGSAGGGEVSNCTNMADITGTMVVGGIAAYNNYKGKITNCTNGSRTIKPTINSEYIRYDDEKYPIPRVGGIVGLQQCGTFPKDPPPLTPIISGCTNYGTIIATYNVYSNTKYYAGGIVGENDWNWLYTDPTTEATAFGEVIKCTNYGDISGYGDIAQGVGGIAGANNGKVRESQSTGSITATGKATAGGVVGYNTNIVEDCLYYNTGGAIPIIATGYAGGIVGHNTGYNTKEASGSAYVNRCIYLAHSPINKSPEEGAVAGYAPIVGYVPEYLIKNAAGEANLSNNKVPFYTVENCFFLSGLGYNDFGGSNPQALYEPIPDIKTITQFPYGRFPMGINRLTTNYFSLLPFMTFWGTQGWKKTTTYPYLTADITGMPTVSAGNGNYLPYDIVNSIVLQKANTSASYDLGDRTIPGVIRVELFNIGAANLGSLNSITLTFGTLTFAAMPASTYAGILIKAPQGWNIAITGGTGEIGVYGDATNGRYVFLTNDKTATSITMTKL</sequence>
<proteinExistence type="predicted"/>
<name>A0A060R8T0_9BACT</name>
<keyword evidence="2" id="KW-1185">Reference proteome</keyword>
<reference evidence="1 2" key="1">
    <citation type="journal article" date="2015" name="Genome Announc.">
        <title>Complete Genome Sequence of the Novel Leech Symbiont Mucinivorans hirudinis M3T.</title>
        <authorList>
            <person name="Nelson M.C."/>
            <person name="Bomar L."/>
            <person name="Graf J."/>
        </authorList>
    </citation>
    <scope>NUCLEOTIDE SEQUENCE [LARGE SCALE GENOMIC DNA]</scope>
    <source>
        <strain evidence="2">M3</strain>
    </source>
</reference>
<protein>
    <recommendedName>
        <fullName evidence="3">Fimbrillin family protein</fullName>
    </recommendedName>
</protein>
<evidence type="ECO:0000313" key="1">
    <source>
        <dbReference type="EMBL" id="CDN31940.1"/>
    </source>
</evidence>